<organism evidence="1 2">
    <name type="scientific">Salipiger thiooxidans</name>
    <dbReference type="NCBI Taxonomy" id="282683"/>
    <lineage>
        <taxon>Bacteria</taxon>
        <taxon>Pseudomonadati</taxon>
        <taxon>Pseudomonadota</taxon>
        <taxon>Alphaproteobacteria</taxon>
        <taxon>Rhodobacterales</taxon>
        <taxon>Roseobacteraceae</taxon>
        <taxon>Salipiger</taxon>
    </lineage>
</organism>
<gene>
    <name evidence="1" type="ORF">SAMN04488105_116121</name>
</gene>
<evidence type="ECO:0000313" key="2">
    <source>
        <dbReference type="Proteomes" id="UP000198994"/>
    </source>
</evidence>
<sequence>MPAPHTAEPPKWLTEAAQVCQNTGVTITIEHQSRVYKIAPTVGRLDGDEPDLVNWNRR</sequence>
<reference evidence="2" key="1">
    <citation type="submission" date="2016-10" db="EMBL/GenBank/DDBJ databases">
        <authorList>
            <person name="Varghese N."/>
            <person name="Submissions S."/>
        </authorList>
    </citation>
    <scope>NUCLEOTIDE SEQUENCE [LARGE SCALE GENOMIC DNA]</scope>
    <source>
        <strain evidence="2">DSM 10146</strain>
    </source>
</reference>
<dbReference type="EMBL" id="FNAV01000016">
    <property type="protein sequence ID" value="SDF29936.1"/>
    <property type="molecule type" value="Genomic_DNA"/>
</dbReference>
<protein>
    <submittedName>
        <fullName evidence="1">Uncharacterized protein</fullName>
    </submittedName>
</protein>
<keyword evidence="2" id="KW-1185">Reference proteome</keyword>
<evidence type="ECO:0000313" key="1">
    <source>
        <dbReference type="EMBL" id="SDF29936.1"/>
    </source>
</evidence>
<dbReference type="Proteomes" id="UP000198994">
    <property type="component" value="Unassembled WGS sequence"/>
</dbReference>
<accession>A0A1G7JYB2</accession>
<proteinExistence type="predicted"/>
<name>A0A1G7JYB2_9RHOB</name>
<dbReference type="STRING" id="282683.SAMN04488105_116121"/>
<dbReference type="AlphaFoldDB" id="A0A1G7JYB2"/>